<dbReference type="Proteomes" id="UP000247389">
    <property type="component" value="Unassembled WGS sequence"/>
</dbReference>
<dbReference type="Gene3D" id="2.60.120.260">
    <property type="entry name" value="Galactose-binding domain-like"/>
    <property type="match status" value="1"/>
</dbReference>
<evidence type="ECO:0000256" key="4">
    <source>
        <dbReference type="PROSITE-ProRule" id="PRU01100"/>
    </source>
</evidence>
<dbReference type="GO" id="GO:0016985">
    <property type="term" value="F:mannan endo-1,4-beta-mannosidase activity"/>
    <property type="evidence" value="ECO:0007669"/>
    <property type="project" value="InterPro"/>
</dbReference>
<dbReference type="SUPFAM" id="SSF49785">
    <property type="entry name" value="Galactose-binding domain-like"/>
    <property type="match status" value="1"/>
</dbReference>
<dbReference type="InterPro" id="IPR017853">
    <property type="entry name" value="GH"/>
</dbReference>
<feature type="active site" description="Proton donor" evidence="4">
    <location>
        <position position="181"/>
    </location>
</feature>
<dbReference type="EMBL" id="FMYT01000004">
    <property type="protein sequence ID" value="SDC31357.1"/>
    <property type="molecule type" value="Genomic_DNA"/>
</dbReference>
<dbReference type="SUPFAM" id="SSF51445">
    <property type="entry name" value="(Trans)glycosidases"/>
    <property type="match status" value="1"/>
</dbReference>
<evidence type="ECO:0000259" key="5">
    <source>
        <dbReference type="PROSITE" id="PS51764"/>
    </source>
</evidence>
<dbReference type="Pfam" id="PF02018">
    <property type="entry name" value="CBM_4_9"/>
    <property type="match status" value="1"/>
</dbReference>
<dbReference type="Pfam" id="PF18998">
    <property type="entry name" value="Flg_new_2"/>
    <property type="match status" value="1"/>
</dbReference>
<dbReference type="Pfam" id="PF02156">
    <property type="entry name" value="Glyco_hydro_26"/>
    <property type="match status" value="1"/>
</dbReference>
<reference evidence="6 8" key="2">
    <citation type="submission" date="2018-04" db="EMBL/GenBank/DDBJ databases">
        <title>Subsurface microbial communities from deep shales in Ohio and West Virginia, USA.</title>
        <authorList>
            <person name="Wrighton K."/>
        </authorList>
    </citation>
    <scope>NUCLEOTIDE SEQUENCE [LARGE SCALE GENOMIC DNA]</scope>
    <source>
        <strain evidence="6 8">MSL28</strain>
    </source>
</reference>
<keyword evidence="2 4" id="KW-0378">Hydrolase</keyword>
<reference evidence="7 9" key="1">
    <citation type="submission" date="2016-10" db="EMBL/GenBank/DDBJ databases">
        <authorList>
            <person name="Varghese N."/>
            <person name="Submissions S."/>
        </authorList>
    </citation>
    <scope>NUCLEOTIDE SEQUENCE [LARGE SCALE GENOMIC DNA]</scope>
    <source>
        <strain evidence="7 9">WG10</strain>
    </source>
</reference>
<dbReference type="AlphaFoldDB" id="A0A1G6KKA1"/>
<name>A0A1G6KKA1_9FIRM</name>
<organism evidence="7 9">
    <name type="scientific">Halanaerobium congolense</name>
    <dbReference type="NCBI Taxonomy" id="54121"/>
    <lineage>
        <taxon>Bacteria</taxon>
        <taxon>Bacillati</taxon>
        <taxon>Bacillota</taxon>
        <taxon>Clostridia</taxon>
        <taxon>Halanaerobiales</taxon>
        <taxon>Halanaerobiaceae</taxon>
        <taxon>Halanaerobium</taxon>
    </lineage>
</organism>
<dbReference type="Proteomes" id="UP000324896">
    <property type="component" value="Unassembled WGS sequence"/>
</dbReference>
<dbReference type="PROSITE" id="PS51764">
    <property type="entry name" value="GH26"/>
    <property type="match status" value="1"/>
</dbReference>
<evidence type="ECO:0000313" key="9">
    <source>
        <dbReference type="Proteomes" id="UP000324896"/>
    </source>
</evidence>
<dbReference type="InterPro" id="IPR008979">
    <property type="entry name" value="Galactose-bd-like_sf"/>
</dbReference>
<comment type="similarity">
    <text evidence="1 4">Belongs to the glycosyl hydrolase 26 family.</text>
</comment>
<evidence type="ECO:0000256" key="2">
    <source>
        <dbReference type="ARBA" id="ARBA00022801"/>
    </source>
</evidence>
<protein>
    <submittedName>
        <fullName evidence="7">Beta-mannanase</fullName>
    </submittedName>
</protein>
<dbReference type="GO" id="GO:0006080">
    <property type="term" value="P:substituted mannan metabolic process"/>
    <property type="evidence" value="ECO:0007669"/>
    <property type="project" value="InterPro"/>
</dbReference>
<accession>A0A1G6KKA1</accession>
<dbReference type="InterPro" id="IPR000805">
    <property type="entry name" value="Glyco_hydro_26"/>
</dbReference>
<evidence type="ECO:0000256" key="3">
    <source>
        <dbReference type="ARBA" id="ARBA00023295"/>
    </source>
</evidence>
<proteinExistence type="inferred from homology"/>
<evidence type="ECO:0000313" key="7">
    <source>
        <dbReference type="EMBL" id="SDC31357.1"/>
    </source>
</evidence>
<dbReference type="PANTHER" id="PTHR40079">
    <property type="entry name" value="MANNAN ENDO-1,4-BETA-MANNOSIDASE E-RELATED"/>
    <property type="match status" value="1"/>
</dbReference>
<sequence>MDKLTIISLILLIMFFSTSVIAVEPTKIIRTEPINSEASKEVRAVLNYLHTINGDKMLSGQMESTWVDGPNYELEYINKHTGKQPAIRGLDFIHEKDNQNVVNRAIEWWQKGGIPTIMWHWGAPTIGEGYENSKKEINIDQVLTEGTKEYKAMISDLDRIANYLKQLKNANVPIIWRPMHEHNGSWFWWSKGGPEKFNKLWRFMYNYFTEEKGLNNLIWFLGFADNADKDWYPGDKYVDLSGADTYNVDSKPQKKMYNSVRDVVGLGEPVAYHECGVMPDPELSKKDNIDWIWFMTWHSDWLIDNNSIEHLKKVYNSEYVITLSELPNIMDYYITEKVETKIAKIYTMAKGNGKIKSSTNNTTVDKRTEVCFEAVANKGFEFTKWSGNINGQQNPIKINANDDIKIIAHFKAAANTNLLSNGDFSDGLTGWSSYIFENEGAKAELKTDKGKAKINIQNPGKEKYHVQLIHSNIKLEKGIKYNLTFDIYSDSERKLFVKVGEQGGDYLMYFGDDSIEISHNKKTIKRTFTMEEADDPDARIEFNVGLEKPNVYIDNVSLKRVEN</sequence>
<evidence type="ECO:0000313" key="8">
    <source>
        <dbReference type="Proteomes" id="UP000247389"/>
    </source>
</evidence>
<dbReference type="InterPro" id="IPR044060">
    <property type="entry name" value="Bacterial_rp_domain"/>
</dbReference>
<dbReference type="PRINTS" id="PR00739">
    <property type="entry name" value="GLHYDRLASE26"/>
</dbReference>
<dbReference type="InterPro" id="IPR022790">
    <property type="entry name" value="GH26_dom"/>
</dbReference>
<dbReference type="EMBL" id="QICM01000028">
    <property type="protein sequence ID" value="PXV62900.1"/>
    <property type="molecule type" value="Genomic_DNA"/>
</dbReference>
<dbReference type="InterPro" id="IPR003305">
    <property type="entry name" value="CenC_carb-bd"/>
</dbReference>
<dbReference type="RefSeq" id="WP_110301138.1">
    <property type="nucleotide sequence ID" value="NZ_FMYT01000004.1"/>
</dbReference>
<feature type="domain" description="GH26" evidence="5">
    <location>
        <begin position="40"/>
        <end position="324"/>
    </location>
</feature>
<evidence type="ECO:0000313" key="6">
    <source>
        <dbReference type="EMBL" id="PXV62900.1"/>
    </source>
</evidence>
<keyword evidence="3 4" id="KW-0326">Glycosidase</keyword>
<dbReference type="Gene3D" id="3.20.20.80">
    <property type="entry name" value="Glycosidases"/>
    <property type="match status" value="1"/>
</dbReference>
<feature type="active site" description="Nucleophile" evidence="4">
    <location>
        <position position="274"/>
    </location>
</feature>
<evidence type="ECO:0000256" key="1">
    <source>
        <dbReference type="ARBA" id="ARBA00007754"/>
    </source>
</evidence>
<gene>
    <name evidence="6" type="ORF">C8C78_12818</name>
    <name evidence="7" type="ORF">SAMN04488597_104149</name>
</gene>
<dbReference type="PANTHER" id="PTHR40079:SF4">
    <property type="entry name" value="GH26 DOMAIN-CONTAINING PROTEIN-RELATED"/>
    <property type="match status" value="1"/>
</dbReference>